<dbReference type="GO" id="GO:0045944">
    <property type="term" value="P:positive regulation of transcription by RNA polymerase II"/>
    <property type="evidence" value="ECO:0007669"/>
    <property type="project" value="TreeGrafter"/>
</dbReference>
<dbReference type="GeneID" id="87841623"/>
<keyword evidence="4" id="KW-0238">DNA-binding</keyword>
<keyword evidence="6" id="KW-0539">Nucleus</keyword>
<reference evidence="8" key="2">
    <citation type="submission" date="2023-06" db="EMBL/GenBank/DDBJ databases">
        <authorList>
            <consortium name="Lawrence Berkeley National Laboratory"/>
            <person name="Haridas S."/>
            <person name="Hensen N."/>
            <person name="Bonometti L."/>
            <person name="Westerberg I."/>
            <person name="Brannstrom I.O."/>
            <person name="Guillou S."/>
            <person name="Cros-Aarteil S."/>
            <person name="Calhoun S."/>
            <person name="Kuo A."/>
            <person name="Mondo S."/>
            <person name="Pangilinan J."/>
            <person name="Riley R."/>
            <person name="Labutti K."/>
            <person name="Andreopoulos B."/>
            <person name="Lipzen A."/>
            <person name="Chen C."/>
            <person name="Yanf M."/>
            <person name="Daum C."/>
            <person name="Ng V."/>
            <person name="Clum A."/>
            <person name="Steindorff A."/>
            <person name="Ohm R."/>
            <person name="Martin F."/>
            <person name="Silar P."/>
            <person name="Natvig D."/>
            <person name="Lalanne C."/>
            <person name="Gautier V."/>
            <person name="Ament-Velasquez S.L."/>
            <person name="Kruys A."/>
            <person name="Hutchinson M.I."/>
            <person name="Powell A.J."/>
            <person name="Barry K."/>
            <person name="Miller A.N."/>
            <person name="Grigoriev I.V."/>
            <person name="Debuchy R."/>
            <person name="Gladieux P."/>
            <person name="Thoren M.H."/>
            <person name="Johannesson H."/>
        </authorList>
    </citation>
    <scope>NUCLEOTIDE SEQUENCE</scope>
    <source>
        <strain evidence="8">CBS 168.71</strain>
    </source>
</reference>
<dbReference type="Pfam" id="PF11951">
    <property type="entry name" value="Fungal_trans_2"/>
    <property type="match status" value="1"/>
</dbReference>
<gene>
    <name evidence="8" type="ORF">B0H64DRAFT_408887</name>
</gene>
<evidence type="ECO:0000313" key="8">
    <source>
        <dbReference type="EMBL" id="KAK3291400.1"/>
    </source>
</evidence>
<reference evidence="8" key="1">
    <citation type="journal article" date="2023" name="Mol. Phylogenet. Evol.">
        <title>Genome-scale phylogeny and comparative genomics of the fungal order Sordariales.</title>
        <authorList>
            <person name="Hensen N."/>
            <person name="Bonometti L."/>
            <person name="Westerberg I."/>
            <person name="Brannstrom I.O."/>
            <person name="Guillou S."/>
            <person name="Cros-Aarteil S."/>
            <person name="Calhoun S."/>
            <person name="Haridas S."/>
            <person name="Kuo A."/>
            <person name="Mondo S."/>
            <person name="Pangilinan J."/>
            <person name="Riley R."/>
            <person name="LaButti K."/>
            <person name="Andreopoulos B."/>
            <person name="Lipzen A."/>
            <person name="Chen C."/>
            <person name="Yan M."/>
            <person name="Daum C."/>
            <person name="Ng V."/>
            <person name="Clum A."/>
            <person name="Steindorff A."/>
            <person name="Ohm R.A."/>
            <person name="Martin F."/>
            <person name="Silar P."/>
            <person name="Natvig D.O."/>
            <person name="Lalanne C."/>
            <person name="Gautier V."/>
            <person name="Ament-Velasquez S.L."/>
            <person name="Kruys A."/>
            <person name="Hutchinson M.I."/>
            <person name="Powell A.J."/>
            <person name="Barry K."/>
            <person name="Miller A.N."/>
            <person name="Grigoriev I.V."/>
            <person name="Debuchy R."/>
            <person name="Gladieux P."/>
            <person name="Hiltunen Thoren M."/>
            <person name="Johannesson H."/>
        </authorList>
    </citation>
    <scope>NUCLEOTIDE SEQUENCE</scope>
    <source>
        <strain evidence="8">CBS 168.71</strain>
    </source>
</reference>
<evidence type="ECO:0000256" key="6">
    <source>
        <dbReference type="ARBA" id="ARBA00023242"/>
    </source>
</evidence>
<dbReference type="InterPro" id="IPR021858">
    <property type="entry name" value="Fun_TF"/>
</dbReference>
<dbReference type="GO" id="GO:0005634">
    <property type="term" value="C:nucleus"/>
    <property type="evidence" value="ECO:0007669"/>
    <property type="project" value="UniProtKB-SubCell"/>
</dbReference>
<feature type="region of interest" description="Disordered" evidence="7">
    <location>
        <begin position="29"/>
        <end position="66"/>
    </location>
</feature>
<dbReference type="GO" id="GO:0003700">
    <property type="term" value="F:DNA-binding transcription factor activity"/>
    <property type="evidence" value="ECO:0007669"/>
    <property type="project" value="TreeGrafter"/>
</dbReference>
<dbReference type="AlphaFoldDB" id="A0AAE0H7L1"/>
<proteinExistence type="predicted"/>
<evidence type="ECO:0000256" key="1">
    <source>
        <dbReference type="ARBA" id="ARBA00004123"/>
    </source>
</evidence>
<accession>A0AAE0H7L1</accession>
<dbReference type="GO" id="GO:0000976">
    <property type="term" value="F:transcription cis-regulatory region binding"/>
    <property type="evidence" value="ECO:0007669"/>
    <property type="project" value="TreeGrafter"/>
</dbReference>
<evidence type="ECO:0000256" key="2">
    <source>
        <dbReference type="ARBA" id="ARBA00022833"/>
    </source>
</evidence>
<dbReference type="PANTHER" id="PTHR37534">
    <property type="entry name" value="TRANSCRIPTIONAL ACTIVATOR PROTEIN UGA3"/>
    <property type="match status" value="1"/>
</dbReference>
<evidence type="ECO:0000256" key="4">
    <source>
        <dbReference type="ARBA" id="ARBA00023125"/>
    </source>
</evidence>
<comment type="subcellular location">
    <subcellularLocation>
        <location evidence="1">Nucleus</location>
    </subcellularLocation>
</comment>
<keyword evidence="5" id="KW-0804">Transcription</keyword>
<evidence type="ECO:0000256" key="5">
    <source>
        <dbReference type="ARBA" id="ARBA00023163"/>
    </source>
</evidence>
<keyword evidence="3" id="KW-0805">Transcription regulation</keyword>
<keyword evidence="9" id="KW-1185">Reference proteome</keyword>
<evidence type="ECO:0000256" key="7">
    <source>
        <dbReference type="SAM" id="MobiDB-lite"/>
    </source>
</evidence>
<organism evidence="8 9">
    <name type="scientific">Chaetomium fimeti</name>
    <dbReference type="NCBI Taxonomy" id="1854472"/>
    <lineage>
        <taxon>Eukaryota</taxon>
        <taxon>Fungi</taxon>
        <taxon>Dikarya</taxon>
        <taxon>Ascomycota</taxon>
        <taxon>Pezizomycotina</taxon>
        <taxon>Sordariomycetes</taxon>
        <taxon>Sordariomycetidae</taxon>
        <taxon>Sordariales</taxon>
        <taxon>Chaetomiaceae</taxon>
        <taxon>Chaetomium</taxon>
    </lineage>
</organism>
<feature type="region of interest" description="Disordered" evidence="7">
    <location>
        <begin position="280"/>
        <end position="309"/>
    </location>
</feature>
<keyword evidence="2" id="KW-0862">Zinc</keyword>
<protein>
    <submittedName>
        <fullName evidence="8">Fungal-specific transcription factor domain-containing protein</fullName>
    </submittedName>
</protein>
<sequence>MLLKHGFLDTMPPGPEVDLCPLLRESRSRQGPGLRLSWPHAGDPRRAVVGKSPLGSVPKAASRNPHAGDTRIQIVQVSQQDMEMHYYLSHLEPNVRVPPAWDIRAAWNPADMQAGDQDLIQYFQLVASKSLATFGRDPTELGNAVIRIALASNTASSMALFRSLLALSSLHRHNDNPQAIDLKISALEALTATSGKYISTAEAIQHVATNMLLCSLEIHQVSCSSGEWSCYLRSAKDMIQAAGLEELQHDSDLAALLDWVYYHDVLARFSLQHWHREPTGNLPPSPTGASSRLGLSPTIGGSRAKPSKTASPPLALIELLSEVCDAVPSHPPSMTPAEQGEYKSFLKILDWRLRSMELPATADGSADTSLVMELYRLAMLVYLSRASDSLRGQSTRAQQHIDKGFTILARLGSCDRQFPVFILGCEARSDDQRAVVLDLISRTENSNSSRSFNLVRVLLQASWAQDELGKGGLNYCDEMGYIISCCRILPTFV</sequence>
<dbReference type="RefSeq" id="XP_062654914.1">
    <property type="nucleotide sequence ID" value="XM_062804675.1"/>
</dbReference>
<dbReference type="Proteomes" id="UP001278766">
    <property type="component" value="Unassembled WGS sequence"/>
</dbReference>
<dbReference type="EMBL" id="JAUEPN010000009">
    <property type="protein sequence ID" value="KAK3291400.1"/>
    <property type="molecule type" value="Genomic_DNA"/>
</dbReference>
<comment type="caution">
    <text evidence="8">The sequence shown here is derived from an EMBL/GenBank/DDBJ whole genome shotgun (WGS) entry which is preliminary data.</text>
</comment>
<dbReference type="PANTHER" id="PTHR37534:SF39">
    <property type="entry name" value="TRANSCRIPTION FACTOR DOMAIN-CONTAINING PROTEIN"/>
    <property type="match status" value="1"/>
</dbReference>
<evidence type="ECO:0000313" key="9">
    <source>
        <dbReference type="Proteomes" id="UP001278766"/>
    </source>
</evidence>
<evidence type="ECO:0000256" key="3">
    <source>
        <dbReference type="ARBA" id="ARBA00023015"/>
    </source>
</evidence>
<name>A0AAE0H7L1_9PEZI</name>